<evidence type="ECO:0000313" key="3">
    <source>
        <dbReference type="EMBL" id="MEK7953028.1"/>
    </source>
</evidence>
<dbReference type="Proteomes" id="UP001371305">
    <property type="component" value="Unassembled WGS sequence"/>
</dbReference>
<dbReference type="Gene3D" id="2.60.120.970">
    <property type="match status" value="1"/>
</dbReference>
<organism evidence="3 4">
    <name type="scientific">Luteolibacter soli</name>
    <dbReference type="NCBI Taxonomy" id="3135280"/>
    <lineage>
        <taxon>Bacteria</taxon>
        <taxon>Pseudomonadati</taxon>
        <taxon>Verrucomicrobiota</taxon>
        <taxon>Verrucomicrobiia</taxon>
        <taxon>Verrucomicrobiales</taxon>
        <taxon>Verrucomicrobiaceae</taxon>
        <taxon>Luteolibacter</taxon>
    </lineage>
</organism>
<reference evidence="3 4" key="1">
    <citation type="submission" date="2024-04" db="EMBL/GenBank/DDBJ databases">
        <title>Luteolibacter sp. isolated from soil.</title>
        <authorList>
            <person name="An J."/>
        </authorList>
    </citation>
    <scope>NUCLEOTIDE SEQUENCE [LARGE SCALE GENOMIC DNA]</scope>
    <source>
        <strain evidence="3 4">Y139</strain>
    </source>
</reference>
<sequence>MKNPAFRHLLAAALLSATASAVTLPASEDSSSTNGTLTAAGHKATTLAVSSSRRAFVFFDTSQLPANASIRYARLRIFVPKLTATGNGLQVHQVTGAWSESAVSAEPAFNPAPLGTIPANQLPAKGFASVDVTSAVTAWLTTPASNEGLAIAAVPGASTANLTLGSKEGSSTGYPAELEVELDSGKVVIQGNGGTTYQMAPSADNLLLQKITGGGSNPVLTVDGATNDVRIGIGGKLFALGDNSVRIDGALSLEATTFNTNFNANDSTCVFFCNTASNNLTITLPAASGRAGRFYFFKKISSSNALTIATSGGNSIDSAASIVLTTNNSCRMVMSNGSNWFVMSSL</sequence>
<dbReference type="Pfam" id="PF00688">
    <property type="entry name" value="TGFb_propeptide"/>
    <property type="match status" value="1"/>
</dbReference>
<feature type="domain" description="TGF-beta propeptide" evidence="2">
    <location>
        <begin position="52"/>
        <end position="156"/>
    </location>
</feature>
<feature type="chain" id="PRO_5046867403" evidence="1">
    <location>
        <begin position="22"/>
        <end position="346"/>
    </location>
</feature>
<feature type="signal peptide" evidence="1">
    <location>
        <begin position="1"/>
        <end position="21"/>
    </location>
</feature>
<evidence type="ECO:0000313" key="4">
    <source>
        <dbReference type="Proteomes" id="UP001371305"/>
    </source>
</evidence>
<accession>A0ABU9AZU0</accession>
<dbReference type="InterPro" id="IPR001111">
    <property type="entry name" value="TGF-b_propeptide"/>
</dbReference>
<comment type="caution">
    <text evidence="3">The sequence shown here is derived from an EMBL/GenBank/DDBJ whole genome shotgun (WGS) entry which is preliminary data.</text>
</comment>
<keyword evidence="4" id="KW-1185">Reference proteome</keyword>
<dbReference type="RefSeq" id="WP_341406788.1">
    <property type="nucleotide sequence ID" value="NZ_JBBUKT010000009.1"/>
</dbReference>
<evidence type="ECO:0000259" key="2">
    <source>
        <dbReference type="Pfam" id="PF00688"/>
    </source>
</evidence>
<dbReference type="EMBL" id="JBBUKT010000009">
    <property type="protein sequence ID" value="MEK7953028.1"/>
    <property type="molecule type" value="Genomic_DNA"/>
</dbReference>
<dbReference type="NCBIfam" id="NF033679">
    <property type="entry name" value="DNRLRE_dom"/>
    <property type="match status" value="1"/>
</dbReference>
<keyword evidence="1" id="KW-0732">Signal</keyword>
<evidence type="ECO:0000256" key="1">
    <source>
        <dbReference type="SAM" id="SignalP"/>
    </source>
</evidence>
<gene>
    <name evidence="3" type="ORF">WKV53_21115</name>
</gene>
<protein>
    <submittedName>
        <fullName evidence="3">DNRLRE domain-containing protein</fullName>
    </submittedName>
</protein>
<name>A0ABU9AZU0_9BACT</name>
<proteinExistence type="predicted"/>